<proteinExistence type="predicted"/>
<feature type="non-terminal residue" evidence="2">
    <location>
        <position position="137"/>
    </location>
</feature>
<keyword evidence="3" id="KW-1185">Reference proteome</keyword>
<reference evidence="2 3" key="1">
    <citation type="submission" date="2018-05" db="EMBL/GenBank/DDBJ databases">
        <title>Genome sequencing and assembly of the regulated plant pathogen Lachnellula willkommii and related sister species for the development of diagnostic species identification markers.</title>
        <authorList>
            <person name="Giroux E."/>
            <person name="Bilodeau G."/>
        </authorList>
    </citation>
    <scope>NUCLEOTIDE SEQUENCE [LARGE SCALE GENOMIC DNA]</scope>
    <source>
        <strain evidence="2 3">CBS 268.59</strain>
    </source>
</reference>
<dbReference type="PANTHER" id="PTHR43268">
    <property type="entry name" value="THIOSULFATE SULFURTRANSFERASE/RHODANESE-LIKE DOMAIN-CONTAINING PROTEIN 2"/>
    <property type="match status" value="1"/>
</dbReference>
<comment type="caution">
    <text evidence="2">The sequence shown here is derived from an EMBL/GenBank/DDBJ whole genome shotgun (WGS) entry which is preliminary data.</text>
</comment>
<name>A0A8T9BQD8_9HELO</name>
<dbReference type="EMBL" id="QGMK01003252">
    <property type="protein sequence ID" value="TVY53539.1"/>
    <property type="molecule type" value="Genomic_DNA"/>
</dbReference>
<protein>
    <submittedName>
        <fullName evidence="2">UPF0176 protein</fullName>
    </submittedName>
</protein>
<sequence>MPEESLFKGKNFVFDARGSTALGKGGDSEPVAKCHVCAASSDRLSKCRSKGCHLVLVVCAACELSADPRCCQSCLDMDILVHADGDLETSSGPRAICECEKERETELWGGEYVKLPKPQKGKKKATRDINIQVKVID</sequence>
<dbReference type="Proteomes" id="UP000469558">
    <property type="component" value="Unassembled WGS sequence"/>
</dbReference>
<organism evidence="2 3">
    <name type="scientific">Lachnellula suecica</name>
    <dbReference type="NCBI Taxonomy" id="602035"/>
    <lineage>
        <taxon>Eukaryota</taxon>
        <taxon>Fungi</taxon>
        <taxon>Dikarya</taxon>
        <taxon>Ascomycota</taxon>
        <taxon>Pezizomycotina</taxon>
        <taxon>Leotiomycetes</taxon>
        <taxon>Helotiales</taxon>
        <taxon>Lachnaceae</taxon>
        <taxon>Lachnellula</taxon>
    </lineage>
</organism>
<evidence type="ECO:0000259" key="1">
    <source>
        <dbReference type="Pfam" id="PF12368"/>
    </source>
</evidence>
<evidence type="ECO:0000313" key="3">
    <source>
        <dbReference type="Proteomes" id="UP000469558"/>
    </source>
</evidence>
<feature type="domain" description="Rhodanase C-terminal" evidence="1">
    <location>
        <begin position="8"/>
        <end position="74"/>
    </location>
</feature>
<dbReference type="InterPro" id="IPR020936">
    <property type="entry name" value="TrhO"/>
</dbReference>
<dbReference type="InterPro" id="IPR022111">
    <property type="entry name" value="Rhodanese_C"/>
</dbReference>
<gene>
    <name evidence="2" type="ORF">LSUE1_G010302</name>
</gene>
<accession>A0A8T9BQD8</accession>
<dbReference type="AlphaFoldDB" id="A0A8T9BQD8"/>
<dbReference type="OrthoDB" id="25002at2759"/>
<dbReference type="Pfam" id="PF12368">
    <property type="entry name" value="Rhodanese_C"/>
    <property type="match status" value="1"/>
</dbReference>
<evidence type="ECO:0000313" key="2">
    <source>
        <dbReference type="EMBL" id="TVY53539.1"/>
    </source>
</evidence>
<dbReference type="PANTHER" id="PTHR43268:SF6">
    <property type="entry name" value="THIOSULFATE SULFURTRANSFERASE_RHODANESE-LIKE DOMAIN-CONTAINING PROTEIN 2"/>
    <property type="match status" value="1"/>
</dbReference>